<sequence length="403" mass="45476">MINIANKLSKEIEAVKQIPMVPHMLHMLCQTTGMGFSAVARVTEDKWIACSVHDQVQFGLEAGGELPIETTLCNEIRDHRQPVIIDNVAEDPIYKYHHTPRIYGLQSYISFPIILRDGSFFGTLCAIDTETAKVNNPNTIALFKMFADLLAFHLESLDLLDQSEKLQAKLLNQNKNLANANFNLDNFVYTASHDLKSPVNNLQGLLDVLSESFSRNEINRDEIREIIQMMQSSLARFSHTVQDLTTIIMVEKDMEDHGQELNVLEVVDDVKQEISHLIDEAAAVVEVKYTEEIVINFSKNNFKSILTNLLTNALKYRSSERQPKVVVNLEKVAEKVQLSVTDNGLGIPPDKQDKVFSIFKRFHTHIEGTGVGLYIVKRIMDNVGGEIQLDSEVDKGTTFTLVF</sequence>
<keyword evidence="3" id="KW-0597">Phosphoprotein</keyword>
<evidence type="ECO:0000256" key="3">
    <source>
        <dbReference type="ARBA" id="ARBA00022553"/>
    </source>
</evidence>
<evidence type="ECO:0000256" key="4">
    <source>
        <dbReference type="ARBA" id="ARBA00022679"/>
    </source>
</evidence>
<dbReference type="EC" id="2.7.13.3" evidence="2"/>
<evidence type="ECO:0000256" key="5">
    <source>
        <dbReference type="ARBA" id="ARBA00022777"/>
    </source>
</evidence>
<evidence type="ECO:0000313" key="7">
    <source>
        <dbReference type="EMBL" id="RAU82915.1"/>
    </source>
</evidence>
<dbReference type="InterPro" id="IPR003661">
    <property type="entry name" value="HisK_dim/P_dom"/>
</dbReference>
<dbReference type="RefSeq" id="WP_112305064.1">
    <property type="nucleotide sequence ID" value="NZ_QMDV01000002.1"/>
</dbReference>
<comment type="caution">
    <text evidence="7">The sequence shown here is derived from an EMBL/GenBank/DDBJ whole genome shotgun (WGS) entry which is preliminary data.</text>
</comment>
<dbReference type="GO" id="GO:0000155">
    <property type="term" value="F:phosphorelay sensor kinase activity"/>
    <property type="evidence" value="ECO:0007669"/>
    <property type="project" value="InterPro"/>
</dbReference>
<keyword evidence="8" id="KW-1185">Reference proteome</keyword>
<keyword evidence="4" id="KW-0808">Transferase</keyword>
<dbReference type="PANTHER" id="PTHR43304">
    <property type="entry name" value="PHYTOCHROME-LIKE PROTEIN CPH1"/>
    <property type="match status" value="1"/>
</dbReference>
<keyword evidence="5 7" id="KW-0418">Kinase</keyword>
<protein>
    <recommendedName>
        <fullName evidence="2">histidine kinase</fullName>
        <ecNumber evidence="2">2.7.13.3</ecNumber>
    </recommendedName>
</protein>
<dbReference type="InterPro" id="IPR029016">
    <property type="entry name" value="GAF-like_dom_sf"/>
</dbReference>
<proteinExistence type="predicted"/>
<gene>
    <name evidence="7" type="ORF">DP923_06615</name>
</gene>
<feature type="domain" description="Histidine kinase" evidence="6">
    <location>
        <begin position="190"/>
        <end position="403"/>
    </location>
</feature>
<dbReference type="Gene3D" id="1.10.287.130">
    <property type="match status" value="1"/>
</dbReference>
<dbReference type="Pfam" id="PF02518">
    <property type="entry name" value="HATPase_c"/>
    <property type="match status" value="1"/>
</dbReference>
<dbReference type="Pfam" id="PF00512">
    <property type="entry name" value="HisKA"/>
    <property type="match status" value="1"/>
</dbReference>
<dbReference type="Gene3D" id="3.30.565.10">
    <property type="entry name" value="Histidine kinase-like ATPase, C-terminal domain"/>
    <property type="match status" value="1"/>
</dbReference>
<dbReference type="InterPro" id="IPR003018">
    <property type="entry name" value="GAF"/>
</dbReference>
<dbReference type="SMART" id="SM00388">
    <property type="entry name" value="HisKA"/>
    <property type="match status" value="1"/>
</dbReference>
<dbReference type="PRINTS" id="PR00344">
    <property type="entry name" value="BCTRLSENSOR"/>
</dbReference>
<evidence type="ECO:0000313" key="8">
    <source>
        <dbReference type="Proteomes" id="UP000251692"/>
    </source>
</evidence>
<dbReference type="SUPFAM" id="SSF55781">
    <property type="entry name" value="GAF domain-like"/>
    <property type="match status" value="1"/>
</dbReference>
<dbReference type="InterPro" id="IPR004358">
    <property type="entry name" value="Sig_transdc_His_kin-like_C"/>
</dbReference>
<dbReference type="Proteomes" id="UP000251692">
    <property type="component" value="Unassembled WGS sequence"/>
</dbReference>
<comment type="catalytic activity">
    <reaction evidence="1">
        <text>ATP + protein L-histidine = ADP + protein N-phospho-L-histidine.</text>
        <dbReference type="EC" id="2.7.13.3"/>
    </reaction>
</comment>
<dbReference type="InterPro" id="IPR005467">
    <property type="entry name" value="His_kinase_dom"/>
</dbReference>
<organism evidence="7 8">
    <name type="scientific">Pontibacter arcticus</name>
    <dbReference type="NCBI Taxonomy" id="2080288"/>
    <lineage>
        <taxon>Bacteria</taxon>
        <taxon>Pseudomonadati</taxon>
        <taxon>Bacteroidota</taxon>
        <taxon>Cytophagia</taxon>
        <taxon>Cytophagales</taxon>
        <taxon>Hymenobacteraceae</taxon>
        <taxon>Pontibacter</taxon>
    </lineage>
</organism>
<dbReference type="CDD" id="cd00082">
    <property type="entry name" value="HisKA"/>
    <property type="match status" value="1"/>
</dbReference>
<dbReference type="SUPFAM" id="SSF55874">
    <property type="entry name" value="ATPase domain of HSP90 chaperone/DNA topoisomerase II/histidine kinase"/>
    <property type="match status" value="1"/>
</dbReference>
<accession>A0A364RF92</accession>
<dbReference type="InterPro" id="IPR036890">
    <property type="entry name" value="HATPase_C_sf"/>
</dbReference>
<reference evidence="7 8" key="1">
    <citation type="submission" date="2018-06" db="EMBL/GenBank/DDBJ databases">
        <authorList>
            <person name="Liu Z.-W."/>
        </authorList>
    </citation>
    <scope>NUCLEOTIDE SEQUENCE [LARGE SCALE GENOMIC DNA]</scope>
    <source>
        <strain evidence="7 8">2b14</strain>
    </source>
</reference>
<dbReference type="OrthoDB" id="9766459at2"/>
<evidence type="ECO:0000256" key="1">
    <source>
        <dbReference type="ARBA" id="ARBA00000085"/>
    </source>
</evidence>
<dbReference type="SMART" id="SM00065">
    <property type="entry name" value="GAF"/>
    <property type="match status" value="1"/>
</dbReference>
<reference evidence="7 8" key="2">
    <citation type="submission" date="2018-07" db="EMBL/GenBank/DDBJ databases">
        <title>Pontibacter sp. 2b14 genomic sequence and assembly.</title>
        <authorList>
            <person name="Du Z.-J."/>
        </authorList>
    </citation>
    <scope>NUCLEOTIDE SEQUENCE [LARGE SCALE GENOMIC DNA]</scope>
    <source>
        <strain evidence="7 8">2b14</strain>
    </source>
</reference>
<dbReference type="SUPFAM" id="SSF47384">
    <property type="entry name" value="Homodimeric domain of signal transducing histidine kinase"/>
    <property type="match status" value="1"/>
</dbReference>
<evidence type="ECO:0000256" key="2">
    <source>
        <dbReference type="ARBA" id="ARBA00012438"/>
    </source>
</evidence>
<dbReference type="PROSITE" id="PS50109">
    <property type="entry name" value="HIS_KIN"/>
    <property type="match status" value="1"/>
</dbReference>
<dbReference type="Pfam" id="PF01590">
    <property type="entry name" value="GAF"/>
    <property type="match status" value="1"/>
</dbReference>
<dbReference type="AlphaFoldDB" id="A0A364RF92"/>
<dbReference type="InterPro" id="IPR003594">
    <property type="entry name" value="HATPase_dom"/>
</dbReference>
<evidence type="ECO:0000259" key="6">
    <source>
        <dbReference type="PROSITE" id="PS50109"/>
    </source>
</evidence>
<name>A0A364RF92_9BACT</name>
<dbReference type="InterPro" id="IPR052162">
    <property type="entry name" value="Sensor_kinase/Photoreceptor"/>
</dbReference>
<dbReference type="InterPro" id="IPR036097">
    <property type="entry name" value="HisK_dim/P_sf"/>
</dbReference>
<dbReference type="SMART" id="SM00387">
    <property type="entry name" value="HATPase_c"/>
    <property type="match status" value="1"/>
</dbReference>
<dbReference type="Gene3D" id="3.30.450.40">
    <property type="match status" value="1"/>
</dbReference>
<dbReference type="PANTHER" id="PTHR43304:SF1">
    <property type="entry name" value="PAC DOMAIN-CONTAINING PROTEIN"/>
    <property type="match status" value="1"/>
</dbReference>
<dbReference type="EMBL" id="QMDV01000002">
    <property type="protein sequence ID" value="RAU82915.1"/>
    <property type="molecule type" value="Genomic_DNA"/>
</dbReference>